<dbReference type="Proteomes" id="UP000198583">
    <property type="component" value="Unassembled WGS sequence"/>
</dbReference>
<dbReference type="EMBL" id="FOYL01000007">
    <property type="protein sequence ID" value="SFR23528.1"/>
    <property type="molecule type" value="Genomic_DNA"/>
</dbReference>
<reference evidence="3" key="1">
    <citation type="submission" date="2016-10" db="EMBL/GenBank/DDBJ databases">
        <authorList>
            <person name="Varghese N."/>
            <person name="Submissions S."/>
        </authorList>
    </citation>
    <scope>NUCLEOTIDE SEQUENCE [LARGE SCALE GENOMIC DNA]</scope>
    <source>
        <strain evidence="3">DSM 44232</strain>
    </source>
</reference>
<accession>A0A1I6F0R0</accession>
<dbReference type="AlphaFoldDB" id="A0A1I6F0R0"/>
<dbReference type="RefSeq" id="WP_093599478.1">
    <property type="nucleotide sequence ID" value="NZ_FOYL01000007.1"/>
</dbReference>
<protein>
    <recommendedName>
        <fullName evidence="4">PH domain-containing protein</fullName>
    </recommendedName>
</protein>
<keyword evidence="3" id="KW-1185">Reference proteome</keyword>
<feature type="transmembrane region" description="Helical" evidence="1">
    <location>
        <begin position="65"/>
        <end position="86"/>
    </location>
</feature>
<dbReference type="OrthoDB" id="199424at2"/>
<keyword evidence="1" id="KW-0812">Transmembrane</keyword>
<keyword evidence="1" id="KW-1133">Transmembrane helix</keyword>
<evidence type="ECO:0000313" key="2">
    <source>
        <dbReference type="EMBL" id="SFR23528.1"/>
    </source>
</evidence>
<organism evidence="2 3">
    <name type="scientific">Lentzea waywayandensis</name>
    <dbReference type="NCBI Taxonomy" id="84724"/>
    <lineage>
        <taxon>Bacteria</taxon>
        <taxon>Bacillati</taxon>
        <taxon>Actinomycetota</taxon>
        <taxon>Actinomycetes</taxon>
        <taxon>Pseudonocardiales</taxon>
        <taxon>Pseudonocardiaceae</taxon>
        <taxon>Lentzea</taxon>
    </lineage>
</organism>
<keyword evidence="1" id="KW-0472">Membrane</keyword>
<feature type="transmembrane region" description="Helical" evidence="1">
    <location>
        <begin position="33"/>
        <end position="53"/>
    </location>
</feature>
<evidence type="ECO:0000313" key="3">
    <source>
        <dbReference type="Proteomes" id="UP000198583"/>
    </source>
</evidence>
<evidence type="ECO:0008006" key="4">
    <source>
        <dbReference type="Google" id="ProtNLM"/>
    </source>
</evidence>
<proteinExistence type="predicted"/>
<name>A0A1I6F0R0_9PSEU</name>
<gene>
    <name evidence="2" type="ORF">SAMN04488564_10720</name>
</gene>
<sequence>MGVDLLPEEHVLWQGEPAKHSVFLRPDLTWIRFSLKFHAVLILLVVVVAAAAHGWADYLGSWSDVFGVCTGFAVLGLLGIAEPFVWRYQTLRRTTYYVTDQRVVSVPGRRARSAPLTEIGYLAFTEEPGGSGHIRLDSRVMPDGYGNGTVAELIHVPDVHEVVTLISTLTGQPANRR</sequence>
<evidence type="ECO:0000256" key="1">
    <source>
        <dbReference type="SAM" id="Phobius"/>
    </source>
</evidence>